<feature type="compositionally biased region" description="Basic and acidic residues" evidence="1">
    <location>
        <begin position="1"/>
        <end position="14"/>
    </location>
</feature>
<reference evidence="3" key="1">
    <citation type="journal article" date="2013" name="Nature">
        <title>Pan genome of the phytoplankton Emiliania underpins its global distribution.</title>
        <authorList>
            <person name="Read B.A."/>
            <person name="Kegel J."/>
            <person name="Klute M.J."/>
            <person name="Kuo A."/>
            <person name="Lefebvre S.C."/>
            <person name="Maumus F."/>
            <person name="Mayer C."/>
            <person name="Miller J."/>
            <person name="Monier A."/>
            <person name="Salamov A."/>
            <person name="Young J."/>
            <person name="Aguilar M."/>
            <person name="Claverie J.M."/>
            <person name="Frickenhaus S."/>
            <person name="Gonzalez K."/>
            <person name="Herman E.K."/>
            <person name="Lin Y.C."/>
            <person name="Napier J."/>
            <person name="Ogata H."/>
            <person name="Sarno A.F."/>
            <person name="Shmutz J."/>
            <person name="Schroeder D."/>
            <person name="de Vargas C."/>
            <person name="Verret F."/>
            <person name="von Dassow P."/>
            <person name="Valentin K."/>
            <person name="Van de Peer Y."/>
            <person name="Wheeler G."/>
            <person name="Dacks J.B."/>
            <person name="Delwiche C.F."/>
            <person name="Dyhrman S.T."/>
            <person name="Glockner G."/>
            <person name="John U."/>
            <person name="Richards T."/>
            <person name="Worden A.Z."/>
            <person name="Zhang X."/>
            <person name="Grigoriev I.V."/>
            <person name="Allen A.E."/>
            <person name="Bidle K."/>
            <person name="Borodovsky M."/>
            <person name="Bowler C."/>
            <person name="Brownlee C."/>
            <person name="Cock J.M."/>
            <person name="Elias M."/>
            <person name="Gladyshev V.N."/>
            <person name="Groth M."/>
            <person name="Guda C."/>
            <person name="Hadaegh A."/>
            <person name="Iglesias-Rodriguez M.D."/>
            <person name="Jenkins J."/>
            <person name="Jones B.M."/>
            <person name="Lawson T."/>
            <person name="Leese F."/>
            <person name="Lindquist E."/>
            <person name="Lobanov A."/>
            <person name="Lomsadze A."/>
            <person name="Malik S.B."/>
            <person name="Marsh M.E."/>
            <person name="Mackinder L."/>
            <person name="Mock T."/>
            <person name="Mueller-Roeber B."/>
            <person name="Pagarete A."/>
            <person name="Parker M."/>
            <person name="Probert I."/>
            <person name="Quesneville H."/>
            <person name="Raines C."/>
            <person name="Rensing S.A."/>
            <person name="Riano-Pachon D.M."/>
            <person name="Richier S."/>
            <person name="Rokitta S."/>
            <person name="Shiraiwa Y."/>
            <person name="Soanes D.M."/>
            <person name="van der Giezen M."/>
            <person name="Wahlund T.M."/>
            <person name="Williams B."/>
            <person name="Wilson W."/>
            <person name="Wolfe G."/>
            <person name="Wurch L.L."/>
        </authorList>
    </citation>
    <scope>NUCLEOTIDE SEQUENCE</scope>
</reference>
<feature type="compositionally biased region" description="Low complexity" evidence="1">
    <location>
        <begin position="173"/>
        <end position="185"/>
    </location>
</feature>
<dbReference type="PaxDb" id="2903-EOD18584"/>
<accession>A0A0D3J4Z9</accession>
<dbReference type="EnsemblProtists" id="EOD18584">
    <property type="protein sequence ID" value="EOD18584"/>
    <property type="gene ID" value="EMIHUDRAFT_445112"/>
</dbReference>
<feature type="compositionally biased region" description="Basic residues" evidence="1">
    <location>
        <begin position="186"/>
        <end position="207"/>
    </location>
</feature>
<feature type="compositionally biased region" description="Basic residues" evidence="1">
    <location>
        <begin position="49"/>
        <end position="58"/>
    </location>
</feature>
<evidence type="ECO:0000256" key="1">
    <source>
        <dbReference type="SAM" id="MobiDB-lite"/>
    </source>
</evidence>
<protein>
    <submittedName>
        <fullName evidence="2">Uncharacterized protein</fullName>
    </submittedName>
</protein>
<keyword evidence="3" id="KW-1185">Reference proteome</keyword>
<evidence type="ECO:0000313" key="2">
    <source>
        <dbReference type="EnsemblProtists" id="EOD18584"/>
    </source>
</evidence>
<dbReference type="HOGENOM" id="CLU_1131507_0_0_1"/>
<feature type="compositionally biased region" description="Low complexity" evidence="1">
    <location>
        <begin position="86"/>
        <end position="104"/>
    </location>
</feature>
<proteinExistence type="predicted"/>
<dbReference type="KEGG" id="ehx:EMIHUDRAFT_445112"/>
<reference evidence="2" key="2">
    <citation type="submission" date="2024-10" db="UniProtKB">
        <authorList>
            <consortium name="EnsemblProtists"/>
        </authorList>
    </citation>
    <scope>IDENTIFICATION</scope>
</reference>
<dbReference type="AlphaFoldDB" id="A0A0D3J4Z9"/>
<evidence type="ECO:0000313" key="3">
    <source>
        <dbReference type="Proteomes" id="UP000013827"/>
    </source>
</evidence>
<dbReference type="GeneID" id="17264145"/>
<dbReference type="Proteomes" id="UP000013827">
    <property type="component" value="Unassembled WGS sequence"/>
</dbReference>
<feature type="compositionally biased region" description="Low complexity" evidence="1">
    <location>
        <begin position="38"/>
        <end position="48"/>
    </location>
</feature>
<feature type="compositionally biased region" description="Basic residues" evidence="1">
    <location>
        <begin position="148"/>
        <end position="165"/>
    </location>
</feature>
<feature type="compositionally biased region" description="Basic residues" evidence="1">
    <location>
        <begin position="118"/>
        <end position="131"/>
    </location>
</feature>
<feature type="region of interest" description="Disordered" evidence="1">
    <location>
        <begin position="1"/>
        <end position="214"/>
    </location>
</feature>
<name>A0A0D3J4Z9_EMIH1</name>
<sequence length="246" mass="26787">KALEHESVNDHLEPSRPGAPLARGAQAAQRAEPDHAARGAAADGLPLARPRRRLRRFLRHEPALRRGGGAAPALARGGRHRRRVDAAAARLPPLGARASPPAGLIHGTTTARPEHAPLTRRRRDRTRRRRSCSPTGRARAALAELRRGRERRRGGARLARAARKGARGDGCHPGRAAAARAAPPSRRGRGPGVRRAHPATRGRRGARRGAVERSHRACVYRDVASRVGTLYKRAGLEREERKRFSS</sequence>
<dbReference type="RefSeq" id="XP_005771013.1">
    <property type="nucleotide sequence ID" value="XM_005770956.1"/>
</dbReference>
<organism evidence="2 3">
    <name type="scientific">Emiliania huxleyi (strain CCMP1516)</name>
    <dbReference type="NCBI Taxonomy" id="280463"/>
    <lineage>
        <taxon>Eukaryota</taxon>
        <taxon>Haptista</taxon>
        <taxon>Haptophyta</taxon>
        <taxon>Prymnesiophyceae</taxon>
        <taxon>Isochrysidales</taxon>
        <taxon>Noelaerhabdaceae</taxon>
        <taxon>Emiliania</taxon>
    </lineage>
</organism>